<evidence type="ECO:0008006" key="3">
    <source>
        <dbReference type="Google" id="ProtNLM"/>
    </source>
</evidence>
<dbReference type="PANTHER" id="PTHR46653:SF1">
    <property type="entry name" value="SPECIFICITY PROTEIN PHOSPHATASE, PUTATIVE-RELATED"/>
    <property type="match status" value="1"/>
</dbReference>
<organism evidence="1 2">
    <name type="scientific">Paramecium sonneborni</name>
    <dbReference type="NCBI Taxonomy" id="65129"/>
    <lineage>
        <taxon>Eukaryota</taxon>
        <taxon>Sar</taxon>
        <taxon>Alveolata</taxon>
        <taxon>Ciliophora</taxon>
        <taxon>Intramacronucleata</taxon>
        <taxon>Oligohymenophorea</taxon>
        <taxon>Peniculida</taxon>
        <taxon>Parameciidae</taxon>
        <taxon>Paramecium</taxon>
    </lineage>
</organism>
<dbReference type="OrthoDB" id="10252009at2759"/>
<name>A0A8S1RU23_9CILI</name>
<comment type="caution">
    <text evidence="1">The sequence shown here is derived from an EMBL/GenBank/DDBJ whole genome shotgun (WGS) entry which is preliminary data.</text>
</comment>
<dbReference type="CDD" id="cd14498">
    <property type="entry name" value="DSP"/>
    <property type="match status" value="1"/>
</dbReference>
<keyword evidence="2" id="KW-1185">Reference proteome</keyword>
<proteinExistence type="predicted"/>
<dbReference type="Proteomes" id="UP000692954">
    <property type="component" value="Unassembled WGS sequence"/>
</dbReference>
<dbReference type="AlphaFoldDB" id="A0A8S1RU23"/>
<sequence length="302" mass="36003">MVFILEIRDQELLVTNKITAKHIPNHWESIGIEYLSYYWLENETQFAFDHPRCFAFINDAIEAGEAVLVHSIRAFNCSIFVVVVYLMHKYMLQVLLEDQNGHYKRLYNIYIIQKNGFEIKSNVFQQLLQYERWFRVFKLSQNWDIATNQDEILARNTYTYVFIKLIQQLLDYIKKLKQILQYIVKKKISPKQVQWKQNIVSQIIPPYHQIEFKKFITPKPIIKYSNMPIKLKVYSFDNNYMKKNNTLNQIVDEQLSRKLNQISVKSDRQSIKPLARPATAPSNRLLKGKVQTSSLRLLVKQY</sequence>
<protein>
    <recommendedName>
        <fullName evidence="3">Tyrosine-protein phosphatase domain-containing protein</fullName>
    </recommendedName>
</protein>
<dbReference type="EMBL" id="CAJJDN010000339">
    <property type="protein sequence ID" value="CAD8130873.1"/>
    <property type="molecule type" value="Genomic_DNA"/>
</dbReference>
<gene>
    <name evidence="1" type="ORF">PSON_ATCC_30995.1.T3390005</name>
</gene>
<reference evidence="1" key="1">
    <citation type="submission" date="2021-01" db="EMBL/GenBank/DDBJ databases">
        <authorList>
            <consortium name="Genoscope - CEA"/>
            <person name="William W."/>
        </authorList>
    </citation>
    <scope>NUCLEOTIDE SEQUENCE</scope>
</reference>
<evidence type="ECO:0000313" key="1">
    <source>
        <dbReference type="EMBL" id="CAD8130873.1"/>
    </source>
</evidence>
<accession>A0A8S1RU23</accession>
<dbReference type="PANTHER" id="PTHR46653">
    <property type="entry name" value="SPECIFICITY PROTEIN PHOSPHATASE, PUTATIVE-RELATED"/>
    <property type="match status" value="1"/>
</dbReference>
<evidence type="ECO:0000313" key="2">
    <source>
        <dbReference type="Proteomes" id="UP000692954"/>
    </source>
</evidence>